<dbReference type="InterPro" id="IPR011009">
    <property type="entry name" value="Kinase-like_dom_sf"/>
</dbReference>
<dbReference type="AlphaFoldDB" id="A0A815MYC7"/>
<dbReference type="SUPFAM" id="SSF56112">
    <property type="entry name" value="Protein kinase-like (PK-like)"/>
    <property type="match status" value="1"/>
</dbReference>
<dbReference type="CDD" id="cd00192">
    <property type="entry name" value="PTKc"/>
    <property type="match status" value="1"/>
</dbReference>
<feature type="compositionally biased region" description="Low complexity" evidence="4">
    <location>
        <begin position="124"/>
        <end position="144"/>
    </location>
</feature>
<comment type="caution">
    <text evidence="6">The sequence shown here is derived from an EMBL/GenBank/DDBJ whole genome shotgun (WGS) entry which is preliminary data.</text>
</comment>
<gene>
    <name evidence="6" type="ORF">VCS650_LOCUS38225</name>
</gene>
<dbReference type="InterPro" id="IPR017441">
    <property type="entry name" value="Protein_kinase_ATP_BS"/>
</dbReference>
<dbReference type="PROSITE" id="PS00109">
    <property type="entry name" value="PROTEIN_KINASE_TYR"/>
    <property type="match status" value="1"/>
</dbReference>
<reference evidence="6" key="1">
    <citation type="submission" date="2021-02" db="EMBL/GenBank/DDBJ databases">
        <authorList>
            <person name="Nowell W R."/>
        </authorList>
    </citation>
    <scope>NUCLEOTIDE SEQUENCE</scope>
</reference>
<dbReference type="SMART" id="SM00219">
    <property type="entry name" value="TyrKc"/>
    <property type="match status" value="1"/>
</dbReference>
<evidence type="ECO:0000256" key="2">
    <source>
        <dbReference type="ARBA" id="ARBA00022840"/>
    </source>
</evidence>
<dbReference type="InterPro" id="IPR050198">
    <property type="entry name" value="Non-receptor_tyrosine_kinases"/>
</dbReference>
<protein>
    <recommendedName>
        <fullName evidence="5">Protein kinase domain-containing protein</fullName>
    </recommendedName>
</protein>
<dbReference type="PRINTS" id="PR00109">
    <property type="entry name" value="TYRKINASE"/>
</dbReference>
<organism evidence="6 7">
    <name type="scientific">Adineta steineri</name>
    <dbReference type="NCBI Taxonomy" id="433720"/>
    <lineage>
        <taxon>Eukaryota</taxon>
        <taxon>Metazoa</taxon>
        <taxon>Spiralia</taxon>
        <taxon>Gnathifera</taxon>
        <taxon>Rotifera</taxon>
        <taxon>Eurotatoria</taxon>
        <taxon>Bdelloidea</taxon>
        <taxon>Adinetida</taxon>
        <taxon>Adinetidae</taxon>
        <taxon>Adineta</taxon>
    </lineage>
</organism>
<feature type="compositionally biased region" description="Basic residues" evidence="4">
    <location>
        <begin position="17"/>
        <end position="26"/>
    </location>
</feature>
<accession>A0A815MYC7</accession>
<feature type="compositionally biased region" description="Basic residues" evidence="4">
    <location>
        <begin position="1"/>
        <end position="10"/>
    </location>
</feature>
<proteinExistence type="predicted"/>
<dbReference type="OrthoDB" id="3256376at2759"/>
<dbReference type="InterPro" id="IPR000719">
    <property type="entry name" value="Prot_kinase_dom"/>
</dbReference>
<evidence type="ECO:0000313" key="7">
    <source>
        <dbReference type="Proteomes" id="UP000663891"/>
    </source>
</evidence>
<evidence type="ECO:0000256" key="4">
    <source>
        <dbReference type="SAM" id="MobiDB-lite"/>
    </source>
</evidence>
<dbReference type="GO" id="GO:0005524">
    <property type="term" value="F:ATP binding"/>
    <property type="evidence" value="ECO:0007669"/>
    <property type="project" value="UniProtKB-UniRule"/>
</dbReference>
<dbReference type="EMBL" id="CAJNON010001115">
    <property type="protein sequence ID" value="CAF1429700.1"/>
    <property type="molecule type" value="Genomic_DNA"/>
</dbReference>
<dbReference type="InterPro" id="IPR020635">
    <property type="entry name" value="Tyr_kinase_cat_dom"/>
</dbReference>
<evidence type="ECO:0000259" key="5">
    <source>
        <dbReference type="PROSITE" id="PS50011"/>
    </source>
</evidence>
<sequence length="460" mass="53140">MGTKTSKQHQHSFSNQRQHHHHHHQIHNQAQAKWDHRVALAGDNMLRIANQENQNFNDFLPSKPAQIPFERAKPPSHNNSARKKHRHDLNIPRPALGMRKSRSTGNLSIAPVAFTDKRKHRNKSSSSQTSIHSSQHSSMVHSDSATSVNQISSSKLKRKQKQPFYQLALINTKDLQYVREIGKGNFGTVHHALYKGTHDVALKTLNVQDDNSTRDFLKENDEDMHELLKEATTMTCLRHANVLRIIGITFFGERQYLSLVTDFMKNGSLLDYLTKHRDIFLKTNPYFISKKLNHFGRQIYEAMIYLEERNIIHRDLAARNCLIGEEDTLKVADFGLTKLTEFGLYKGTHHSVCAPRWTSPEALFSSEFSSRSDVWSYGITLWEIYSLGDRPFGNMSYYALQTLLKNPSENLSRHLPKPRYFGSNETYTHIILPCLTYNVKMRPRFRDLKQRVLDILVNGI</sequence>
<dbReference type="PROSITE" id="PS00107">
    <property type="entry name" value="PROTEIN_KINASE_ATP"/>
    <property type="match status" value="1"/>
</dbReference>
<dbReference type="PANTHER" id="PTHR24418">
    <property type="entry name" value="TYROSINE-PROTEIN KINASE"/>
    <property type="match status" value="1"/>
</dbReference>
<dbReference type="Proteomes" id="UP000663891">
    <property type="component" value="Unassembled WGS sequence"/>
</dbReference>
<keyword evidence="2 3" id="KW-0067">ATP-binding</keyword>
<feature type="region of interest" description="Disordered" evidence="4">
    <location>
        <begin position="1"/>
        <end position="33"/>
    </location>
</feature>
<name>A0A815MYC7_9BILA</name>
<feature type="binding site" evidence="3">
    <location>
        <position position="203"/>
    </location>
    <ligand>
        <name>ATP</name>
        <dbReference type="ChEBI" id="CHEBI:30616"/>
    </ligand>
</feature>
<feature type="region of interest" description="Disordered" evidence="4">
    <location>
        <begin position="56"/>
        <end position="156"/>
    </location>
</feature>
<keyword evidence="1 3" id="KW-0547">Nucleotide-binding</keyword>
<evidence type="ECO:0000256" key="1">
    <source>
        <dbReference type="ARBA" id="ARBA00022741"/>
    </source>
</evidence>
<feature type="domain" description="Protein kinase" evidence="5">
    <location>
        <begin position="175"/>
        <end position="457"/>
    </location>
</feature>
<dbReference type="InterPro" id="IPR001245">
    <property type="entry name" value="Ser-Thr/Tyr_kinase_cat_dom"/>
</dbReference>
<dbReference type="PROSITE" id="PS50011">
    <property type="entry name" value="PROTEIN_KINASE_DOM"/>
    <property type="match status" value="1"/>
</dbReference>
<feature type="compositionally biased region" description="Polar residues" evidence="4">
    <location>
        <begin position="145"/>
        <end position="154"/>
    </location>
</feature>
<evidence type="ECO:0000256" key="3">
    <source>
        <dbReference type="PROSITE-ProRule" id="PRU10141"/>
    </source>
</evidence>
<dbReference type="InterPro" id="IPR008266">
    <property type="entry name" value="Tyr_kinase_AS"/>
</dbReference>
<dbReference type="GO" id="GO:0004713">
    <property type="term" value="F:protein tyrosine kinase activity"/>
    <property type="evidence" value="ECO:0007669"/>
    <property type="project" value="InterPro"/>
</dbReference>
<dbReference type="Gene3D" id="1.10.510.10">
    <property type="entry name" value="Transferase(Phosphotransferase) domain 1"/>
    <property type="match status" value="1"/>
</dbReference>
<dbReference type="Pfam" id="PF07714">
    <property type="entry name" value="PK_Tyr_Ser-Thr"/>
    <property type="match status" value="1"/>
</dbReference>
<evidence type="ECO:0000313" key="6">
    <source>
        <dbReference type="EMBL" id="CAF1429700.1"/>
    </source>
</evidence>